<dbReference type="InterPro" id="IPR052337">
    <property type="entry name" value="SAT4-like"/>
</dbReference>
<evidence type="ECO:0000256" key="3">
    <source>
        <dbReference type="ARBA" id="ARBA00022989"/>
    </source>
</evidence>
<organism evidence="9 10">
    <name type="scientific">Ascodesmis nigricans</name>
    <dbReference type="NCBI Taxonomy" id="341454"/>
    <lineage>
        <taxon>Eukaryota</taxon>
        <taxon>Fungi</taxon>
        <taxon>Dikarya</taxon>
        <taxon>Ascomycota</taxon>
        <taxon>Pezizomycotina</taxon>
        <taxon>Pezizomycetes</taxon>
        <taxon>Pezizales</taxon>
        <taxon>Ascodesmidaceae</taxon>
        <taxon>Ascodesmis</taxon>
    </lineage>
</organism>
<dbReference type="OrthoDB" id="5393606at2759"/>
<comment type="subcellular location">
    <subcellularLocation>
        <location evidence="1">Membrane</location>
        <topology evidence="1">Multi-pass membrane protein</topology>
    </subcellularLocation>
</comment>
<feature type="region of interest" description="Disordered" evidence="6">
    <location>
        <begin position="316"/>
        <end position="347"/>
    </location>
</feature>
<dbReference type="GO" id="GO:0016020">
    <property type="term" value="C:membrane"/>
    <property type="evidence" value="ECO:0007669"/>
    <property type="project" value="UniProtKB-SubCell"/>
</dbReference>
<dbReference type="InParanoid" id="A0A4S2MLZ5"/>
<dbReference type="InterPro" id="IPR049326">
    <property type="entry name" value="Rhodopsin_dom_fungi"/>
</dbReference>
<name>A0A4S2MLZ5_9PEZI</name>
<keyword evidence="10" id="KW-1185">Reference proteome</keyword>
<dbReference type="Proteomes" id="UP000298138">
    <property type="component" value="Unassembled WGS sequence"/>
</dbReference>
<feature type="transmembrane region" description="Helical" evidence="7">
    <location>
        <begin position="136"/>
        <end position="157"/>
    </location>
</feature>
<dbReference type="Pfam" id="PF20684">
    <property type="entry name" value="Fung_rhodopsin"/>
    <property type="match status" value="1"/>
</dbReference>
<feature type="domain" description="Rhodopsin" evidence="8">
    <location>
        <begin position="41"/>
        <end position="287"/>
    </location>
</feature>
<keyword evidence="3 7" id="KW-1133">Transmembrane helix</keyword>
<dbReference type="PANTHER" id="PTHR33048">
    <property type="entry name" value="PTH11-LIKE INTEGRAL MEMBRANE PROTEIN (AFU_ORTHOLOGUE AFUA_5G11245)"/>
    <property type="match status" value="1"/>
</dbReference>
<evidence type="ECO:0000259" key="8">
    <source>
        <dbReference type="Pfam" id="PF20684"/>
    </source>
</evidence>
<keyword evidence="4 7" id="KW-0472">Membrane</keyword>
<evidence type="ECO:0000256" key="5">
    <source>
        <dbReference type="ARBA" id="ARBA00038359"/>
    </source>
</evidence>
<feature type="region of interest" description="Disordered" evidence="6">
    <location>
        <begin position="364"/>
        <end position="388"/>
    </location>
</feature>
<evidence type="ECO:0000256" key="1">
    <source>
        <dbReference type="ARBA" id="ARBA00004141"/>
    </source>
</evidence>
<keyword evidence="2 7" id="KW-0812">Transmembrane</keyword>
<dbReference type="EMBL" id="ML220145">
    <property type="protein sequence ID" value="TGZ78101.1"/>
    <property type="molecule type" value="Genomic_DNA"/>
</dbReference>
<evidence type="ECO:0000313" key="9">
    <source>
        <dbReference type="EMBL" id="TGZ78101.1"/>
    </source>
</evidence>
<feature type="transmembrane region" description="Helical" evidence="7">
    <location>
        <begin position="23"/>
        <end position="45"/>
    </location>
</feature>
<feature type="transmembrane region" description="Helical" evidence="7">
    <location>
        <begin position="57"/>
        <end position="76"/>
    </location>
</feature>
<dbReference type="AlphaFoldDB" id="A0A4S2MLZ5"/>
<feature type="transmembrane region" description="Helical" evidence="7">
    <location>
        <begin position="263"/>
        <end position="282"/>
    </location>
</feature>
<evidence type="ECO:0000256" key="2">
    <source>
        <dbReference type="ARBA" id="ARBA00022692"/>
    </source>
</evidence>
<dbReference type="PANTHER" id="PTHR33048:SF47">
    <property type="entry name" value="INTEGRAL MEMBRANE PROTEIN-RELATED"/>
    <property type="match status" value="1"/>
</dbReference>
<evidence type="ECO:0000313" key="10">
    <source>
        <dbReference type="Proteomes" id="UP000298138"/>
    </source>
</evidence>
<feature type="transmembrane region" description="Helical" evidence="7">
    <location>
        <begin position="190"/>
        <end position="209"/>
    </location>
</feature>
<gene>
    <name evidence="9" type="ORF">EX30DRAFT_374091</name>
</gene>
<feature type="transmembrane region" description="Helical" evidence="7">
    <location>
        <begin position="221"/>
        <end position="243"/>
    </location>
</feature>
<comment type="similarity">
    <text evidence="5">Belongs to the SAT4 family.</text>
</comment>
<evidence type="ECO:0000256" key="6">
    <source>
        <dbReference type="SAM" id="MobiDB-lite"/>
    </source>
</evidence>
<reference evidence="9 10" key="1">
    <citation type="submission" date="2019-04" db="EMBL/GenBank/DDBJ databases">
        <title>Comparative genomics and transcriptomics to analyze fruiting body development in filamentous ascomycetes.</title>
        <authorList>
            <consortium name="DOE Joint Genome Institute"/>
            <person name="Lutkenhaus R."/>
            <person name="Traeger S."/>
            <person name="Breuer J."/>
            <person name="Kuo A."/>
            <person name="Lipzen A."/>
            <person name="Pangilinan J."/>
            <person name="Dilworth D."/>
            <person name="Sandor L."/>
            <person name="Poggeler S."/>
            <person name="Barry K."/>
            <person name="Grigoriev I.V."/>
            <person name="Nowrousian M."/>
        </authorList>
    </citation>
    <scope>NUCLEOTIDE SEQUENCE [LARGE SCALE GENOMIC DNA]</scope>
    <source>
        <strain evidence="9 10">CBS 389.68</strain>
    </source>
</reference>
<feature type="transmembrane region" description="Helical" evidence="7">
    <location>
        <begin position="106"/>
        <end position="124"/>
    </location>
</feature>
<evidence type="ECO:0000256" key="7">
    <source>
        <dbReference type="SAM" id="Phobius"/>
    </source>
</evidence>
<sequence>MDHNAKLRELYPNGLPDDSKADIIQTTIWLCTALSTVAVALRFYCRGYLLRTFGLDDWFIIPAMAVNIVFHIIGVVNHNWGGGQHTWKIGLNATQEVIKWSWLNNVLYIVCLGFVKVSILFQLLRITAPQSTYRKVIIGIFVVSILFSVVSMFMNTFQCTPVNYLWKRLEDETGKKGKCMEYFTTSVTSSALTVAMDVVLWLTPMPLVYRLNLPKAQKYGLYLVFSIAGIVCGSSIGRLVVIIHTFNELDITGDFPYLITDAVLWTTAEANVGIVCACLPTFRPLLKVLLPSVFGSSVRSNSHKLSDFPTSGIGGTRSAVTGGKSIPLPSRTSRSLNHDPDYSSSTEELAAKHGVRVQMDFVVESNPRGPNEGGMWNVEPRPDQRVGG</sequence>
<proteinExistence type="inferred from homology"/>
<evidence type="ECO:0000256" key="4">
    <source>
        <dbReference type="ARBA" id="ARBA00023136"/>
    </source>
</evidence>
<accession>A0A4S2MLZ5</accession>
<protein>
    <recommendedName>
        <fullName evidence="8">Rhodopsin domain-containing protein</fullName>
    </recommendedName>
</protein>